<dbReference type="NCBIfam" id="TIGR00724">
    <property type="entry name" value="urea_amlyse_rel"/>
    <property type="match status" value="1"/>
</dbReference>
<feature type="domain" description="Carboxyltransferase" evidence="6">
    <location>
        <begin position="271"/>
        <end position="550"/>
    </location>
</feature>
<dbReference type="GO" id="GO:0016787">
    <property type="term" value="F:hydrolase activity"/>
    <property type="evidence" value="ECO:0007669"/>
    <property type="project" value="UniProtKB-KW"/>
</dbReference>
<feature type="compositionally biased region" description="Polar residues" evidence="4">
    <location>
        <begin position="228"/>
        <end position="239"/>
    </location>
</feature>
<evidence type="ECO:0000259" key="6">
    <source>
        <dbReference type="SMART" id="SM00797"/>
    </source>
</evidence>
<dbReference type="EMBL" id="JAAXZR010000009">
    <property type="protein sequence ID" value="NLT79080.1"/>
    <property type="molecule type" value="Genomic_DNA"/>
</dbReference>
<dbReference type="SUPFAM" id="SSF50891">
    <property type="entry name" value="Cyclophilin-like"/>
    <property type="match status" value="2"/>
</dbReference>
<keyword evidence="3" id="KW-0067">ATP-binding</keyword>
<dbReference type="SMART" id="SM00796">
    <property type="entry name" value="AHS1"/>
    <property type="match status" value="1"/>
</dbReference>
<evidence type="ECO:0000256" key="2">
    <source>
        <dbReference type="ARBA" id="ARBA00022801"/>
    </source>
</evidence>
<dbReference type="Gene3D" id="2.40.100.10">
    <property type="entry name" value="Cyclophilin-like"/>
    <property type="match status" value="2"/>
</dbReference>
<dbReference type="PANTHER" id="PTHR43309:SF3">
    <property type="entry name" value="5-OXOPROLINASE SUBUNIT C"/>
    <property type="match status" value="1"/>
</dbReference>
<evidence type="ECO:0000259" key="5">
    <source>
        <dbReference type="SMART" id="SM00796"/>
    </source>
</evidence>
<keyword evidence="1" id="KW-0547">Nucleotide-binding</keyword>
<dbReference type="RefSeq" id="WP_273172722.1">
    <property type="nucleotide sequence ID" value="NZ_JAAXZR010000009.1"/>
</dbReference>
<gene>
    <name evidence="7" type="ORF">GXW98_02185</name>
</gene>
<sequence>MRLLTVGTSALLLELPDLASTLSAFTAVTSAALPGIVQVLPAAQTLLLTYEPAITNETELKAALSDIPKDATVPPKGKTVVIPVVYDGDDLQEVAAIMGISSDSLIQRHAGHPWTAAFSGFAPGFCYLADGDPLFDVPRKSTPRVSVPSGAVGLAGTFSGIYPRASSGGWQLIGTTAQHLWDERRDPPALLRPGDTVRFVPSRERLVSTEVAALRPTSVSQMPGPDRQTPSTEDGQLSPTMPHGRKSEHHLRVIHAGLFSTVQDEGRNAANMGVSASGAMDRFAFHLANELVGNPETTPVIEITGGNCSFIAEGDLVVAVTGAPVRVNIHSGDTSDAAIVDVLRQEAVVVRDGETLTVSSPSSGLRNYLAVQGGIAVSQVMGSASTDTMSQLGPAVLRDGARLAIGTRSLGIVSPGLPWPKMPLAGRITELAVSLGPRDDWFTRHGLETLFRQVWKVSPQSNRVGLRLQGAETLERNTDDELPSEGTVPGAIQVPSSGQPVIFMRDHPVTGGYPVIAVLDPEALDTAAQMPAGALIRFVNHSVNNTKESAQ</sequence>
<dbReference type="InterPro" id="IPR052708">
    <property type="entry name" value="PxpC"/>
</dbReference>
<dbReference type="Pfam" id="PF02626">
    <property type="entry name" value="CT_A_B"/>
    <property type="match status" value="1"/>
</dbReference>
<accession>A0A971CXV2</accession>
<feature type="domain" description="Carboxyltransferase" evidence="5">
    <location>
        <begin position="1"/>
        <end position="191"/>
    </location>
</feature>
<name>A0A971CXV2_9BIFI</name>
<evidence type="ECO:0000313" key="7">
    <source>
        <dbReference type="EMBL" id="NLT79080.1"/>
    </source>
</evidence>
<dbReference type="GO" id="GO:0005524">
    <property type="term" value="F:ATP binding"/>
    <property type="evidence" value="ECO:0007669"/>
    <property type="project" value="UniProtKB-KW"/>
</dbReference>
<protein>
    <submittedName>
        <fullName evidence="7">5-oxoprolinase/urea amidolyase family protein</fullName>
    </submittedName>
</protein>
<reference evidence="7" key="2">
    <citation type="submission" date="2020-01" db="EMBL/GenBank/DDBJ databases">
        <authorList>
            <person name="Campanaro S."/>
        </authorList>
    </citation>
    <scope>NUCLEOTIDE SEQUENCE</scope>
    <source>
        <strain evidence="7">AS01afH2WH_6</strain>
    </source>
</reference>
<dbReference type="Proteomes" id="UP000767327">
    <property type="component" value="Unassembled WGS sequence"/>
</dbReference>
<organism evidence="7 8">
    <name type="scientific">Bifidobacterium crudilactis</name>
    <dbReference type="NCBI Taxonomy" id="327277"/>
    <lineage>
        <taxon>Bacteria</taxon>
        <taxon>Bacillati</taxon>
        <taxon>Actinomycetota</taxon>
        <taxon>Actinomycetes</taxon>
        <taxon>Bifidobacteriales</taxon>
        <taxon>Bifidobacteriaceae</taxon>
        <taxon>Bifidobacterium</taxon>
    </lineage>
</organism>
<dbReference type="InterPro" id="IPR003778">
    <property type="entry name" value="CT_A_B"/>
</dbReference>
<dbReference type="Pfam" id="PF02682">
    <property type="entry name" value="CT_C_D"/>
    <property type="match status" value="1"/>
</dbReference>
<evidence type="ECO:0000256" key="3">
    <source>
        <dbReference type="ARBA" id="ARBA00022840"/>
    </source>
</evidence>
<proteinExistence type="predicted"/>
<dbReference type="SMART" id="SM00797">
    <property type="entry name" value="AHS2"/>
    <property type="match status" value="1"/>
</dbReference>
<dbReference type="PANTHER" id="PTHR43309">
    <property type="entry name" value="5-OXOPROLINASE SUBUNIT C"/>
    <property type="match status" value="1"/>
</dbReference>
<dbReference type="InterPro" id="IPR029000">
    <property type="entry name" value="Cyclophilin-like_dom_sf"/>
</dbReference>
<evidence type="ECO:0000256" key="1">
    <source>
        <dbReference type="ARBA" id="ARBA00022741"/>
    </source>
</evidence>
<keyword evidence="2" id="KW-0378">Hydrolase</keyword>
<reference evidence="7" key="1">
    <citation type="journal article" date="2020" name="Biotechnol. Biofuels">
        <title>New insights from the biogas microbiome by comprehensive genome-resolved metagenomics of nearly 1600 species originating from multiple anaerobic digesters.</title>
        <authorList>
            <person name="Campanaro S."/>
            <person name="Treu L."/>
            <person name="Rodriguez-R L.M."/>
            <person name="Kovalovszki A."/>
            <person name="Ziels R.M."/>
            <person name="Maus I."/>
            <person name="Zhu X."/>
            <person name="Kougias P.G."/>
            <person name="Basile A."/>
            <person name="Luo G."/>
            <person name="Schluter A."/>
            <person name="Konstantinidis K.T."/>
            <person name="Angelidaki I."/>
        </authorList>
    </citation>
    <scope>NUCLEOTIDE SEQUENCE</scope>
    <source>
        <strain evidence="7">AS01afH2WH_6</strain>
    </source>
</reference>
<evidence type="ECO:0000313" key="8">
    <source>
        <dbReference type="Proteomes" id="UP000767327"/>
    </source>
</evidence>
<dbReference type="Gene3D" id="3.30.1360.40">
    <property type="match status" value="1"/>
</dbReference>
<dbReference type="InterPro" id="IPR003833">
    <property type="entry name" value="CT_C_D"/>
</dbReference>
<dbReference type="SUPFAM" id="SSF160467">
    <property type="entry name" value="PH0987 N-terminal domain-like"/>
    <property type="match status" value="1"/>
</dbReference>
<comment type="caution">
    <text evidence="7">The sequence shown here is derived from an EMBL/GenBank/DDBJ whole genome shotgun (WGS) entry which is preliminary data.</text>
</comment>
<evidence type="ECO:0000256" key="4">
    <source>
        <dbReference type="SAM" id="MobiDB-lite"/>
    </source>
</evidence>
<dbReference type="AlphaFoldDB" id="A0A971CXV2"/>
<feature type="region of interest" description="Disordered" evidence="4">
    <location>
        <begin position="214"/>
        <end position="247"/>
    </location>
</feature>